<dbReference type="PANTHER" id="PTHR33434">
    <property type="entry name" value="DEGV DOMAIN-CONTAINING PROTEIN DR_1986-RELATED"/>
    <property type="match status" value="1"/>
</dbReference>
<dbReference type="Pfam" id="PF21645">
    <property type="entry name" value="FakA-like_M"/>
    <property type="match status" value="1"/>
</dbReference>
<organism evidence="2 3">
    <name type="scientific">Candidatus Alloenteromonas pullistercoris</name>
    <dbReference type="NCBI Taxonomy" id="2840785"/>
    <lineage>
        <taxon>Bacteria</taxon>
        <taxon>Bacillati</taxon>
        <taxon>Bacillota</taxon>
        <taxon>Bacillota incertae sedis</taxon>
        <taxon>Candidatus Alloenteromonas</taxon>
    </lineage>
</organism>
<name>A0A9D9GT65_9FIRM</name>
<evidence type="ECO:0000259" key="1">
    <source>
        <dbReference type="PROSITE" id="PS51480"/>
    </source>
</evidence>
<dbReference type="Proteomes" id="UP000823634">
    <property type="component" value="Unassembled WGS sequence"/>
</dbReference>
<proteinExistence type="predicted"/>
<dbReference type="InterPro" id="IPR050270">
    <property type="entry name" value="DegV_domain_contain"/>
</dbReference>
<dbReference type="SMART" id="SM01121">
    <property type="entry name" value="Dak1_2"/>
    <property type="match status" value="1"/>
</dbReference>
<reference evidence="2" key="1">
    <citation type="submission" date="2020-10" db="EMBL/GenBank/DDBJ databases">
        <authorList>
            <person name="Gilroy R."/>
        </authorList>
    </citation>
    <scope>NUCLEOTIDE SEQUENCE</scope>
    <source>
        <strain evidence="2">17113</strain>
    </source>
</reference>
<dbReference type="SUPFAM" id="SSF101473">
    <property type="entry name" value="DhaL-like"/>
    <property type="match status" value="1"/>
</dbReference>
<dbReference type="InterPro" id="IPR004007">
    <property type="entry name" value="DhaL_dom"/>
</dbReference>
<protein>
    <submittedName>
        <fullName evidence="2">DAK2 domain-containing protein</fullName>
    </submittedName>
</protein>
<dbReference type="NCBIfam" id="TIGR03599">
    <property type="entry name" value="YloV"/>
    <property type="match status" value="1"/>
</dbReference>
<evidence type="ECO:0000313" key="3">
    <source>
        <dbReference type="Proteomes" id="UP000823634"/>
    </source>
</evidence>
<dbReference type="InterPro" id="IPR036117">
    <property type="entry name" value="DhaL_dom_sf"/>
</dbReference>
<dbReference type="Gene3D" id="1.25.40.340">
    <property type="match status" value="1"/>
</dbReference>
<dbReference type="InterPro" id="IPR048394">
    <property type="entry name" value="FakA-like_M"/>
</dbReference>
<dbReference type="SMART" id="SM01120">
    <property type="entry name" value="Dak2"/>
    <property type="match status" value="1"/>
</dbReference>
<dbReference type="PROSITE" id="PS51480">
    <property type="entry name" value="DHAL"/>
    <property type="match status" value="1"/>
</dbReference>
<sequence>EYDDIHEVAANFSRGLLMGARGNSGVITSQIFRGFAQGLEGKKSINAVEFAKALSSGREVAYKAVMKPVEGTILTVIRESSTALKEYVKPSTSIEDAFDYWLSEARKSLEHTPELLPVLKEVGVVDSGGAGLVRLIEGMVSAVHGDFVERNADVAPSAPEEPVYAGAKLSEDEEGYGYCTQFILRIDDGSDKSKKPFNEKYFMRFLSTHGKSLVTVRDEEIVKVHVHALSPGSILNYAQQFGEFVTIIIENMSEEHANIEKGYKATDYLAGLESGRRKEQILEEPEEELEPNKDMGLIAVSSGKGLDEMFKELGADVIVSGGQTMNPSTEDFVKAIKKSRARNVIILPNNSNIVMAASQAADVMEGSSVTVKVVPSKTIPQGISSAMMYQPEGDIESVFSDMKGALKSVRSGSVTYAIKDTEIEGVHITKGFYMAMKDKNIVSCVKDKLEALFDLAESLLRRSESCLLTVYGGEDVTDEELSKVAESLNEKYGDEVDVDVKRGGQPVYSFLVGVE</sequence>
<dbReference type="PANTHER" id="PTHR33434:SF4">
    <property type="entry name" value="PHOSPHATASE PROTEIN"/>
    <property type="match status" value="1"/>
</dbReference>
<comment type="caution">
    <text evidence="2">The sequence shown here is derived from an EMBL/GenBank/DDBJ whole genome shotgun (WGS) entry which is preliminary data.</text>
</comment>
<feature type="domain" description="DhaL" evidence="1">
    <location>
        <begin position="1"/>
        <end position="141"/>
    </location>
</feature>
<dbReference type="InterPro" id="IPR019986">
    <property type="entry name" value="YloV-like"/>
</dbReference>
<dbReference type="EMBL" id="JADINA010000020">
    <property type="protein sequence ID" value="MBO8426290.1"/>
    <property type="molecule type" value="Genomic_DNA"/>
</dbReference>
<dbReference type="GO" id="GO:0004371">
    <property type="term" value="F:glycerone kinase activity"/>
    <property type="evidence" value="ECO:0007669"/>
    <property type="project" value="InterPro"/>
</dbReference>
<gene>
    <name evidence="2" type="ORF">IAC61_03100</name>
</gene>
<dbReference type="Pfam" id="PF02734">
    <property type="entry name" value="Dak2"/>
    <property type="match status" value="1"/>
</dbReference>
<dbReference type="Pfam" id="PF13684">
    <property type="entry name" value="FakA-like_C"/>
    <property type="match status" value="1"/>
</dbReference>
<feature type="non-terminal residue" evidence="2">
    <location>
        <position position="1"/>
    </location>
</feature>
<dbReference type="GO" id="GO:0006071">
    <property type="term" value="P:glycerol metabolic process"/>
    <property type="evidence" value="ECO:0007669"/>
    <property type="project" value="InterPro"/>
</dbReference>
<accession>A0A9D9GT65</accession>
<evidence type="ECO:0000313" key="2">
    <source>
        <dbReference type="EMBL" id="MBO8426290.1"/>
    </source>
</evidence>
<reference evidence="2" key="2">
    <citation type="journal article" date="2021" name="PeerJ">
        <title>Extensive microbial diversity within the chicken gut microbiome revealed by metagenomics and culture.</title>
        <authorList>
            <person name="Gilroy R."/>
            <person name="Ravi A."/>
            <person name="Getino M."/>
            <person name="Pursley I."/>
            <person name="Horton D.L."/>
            <person name="Alikhan N.F."/>
            <person name="Baker D."/>
            <person name="Gharbi K."/>
            <person name="Hall N."/>
            <person name="Watson M."/>
            <person name="Adriaenssens E.M."/>
            <person name="Foster-Nyarko E."/>
            <person name="Jarju S."/>
            <person name="Secka A."/>
            <person name="Antonio M."/>
            <person name="Oren A."/>
            <person name="Chaudhuri R.R."/>
            <person name="La Ragione R."/>
            <person name="Hildebrand F."/>
            <person name="Pallen M.J."/>
        </authorList>
    </citation>
    <scope>NUCLEOTIDE SEQUENCE</scope>
    <source>
        <strain evidence="2">17113</strain>
    </source>
</reference>
<dbReference type="AlphaFoldDB" id="A0A9D9GT65"/>
<dbReference type="InterPro" id="IPR033470">
    <property type="entry name" value="FakA-like_C"/>
</dbReference>